<dbReference type="SMART" id="SM00091">
    <property type="entry name" value="PAS"/>
    <property type="match status" value="1"/>
</dbReference>
<dbReference type="PROSITE" id="PS50112">
    <property type="entry name" value="PAS"/>
    <property type="match status" value="1"/>
</dbReference>
<keyword evidence="12 13" id="KW-0472">Membrane</keyword>
<keyword evidence="7" id="KW-0547">Nucleotide-binding</keyword>
<evidence type="ECO:0000256" key="4">
    <source>
        <dbReference type="ARBA" id="ARBA00022553"/>
    </source>
</evidence>
<evidence type="ECO:0000259" key="15">
    <source>
        <dbReference type="PROSITE" id="PS50112"/>
    </source>
</evidence>
<keyword evidence="18" id="KW-1185">Reference proteome</keyword>
<evidence type="ECO:0000256" key="2">
    <source>
        <dbReference type="ARBA" id="ARBA00004141"/>
    </source>
</evidence>
<dbReference type="Pfam" id="PF02518">
    <property type="entry name" value="HATPase_c"/>
    <property type="match status" value="1"/>
</dbReference>
<dbReference type="Proteomes" id="UP000240708">
    <property type="component" value="Unassembled WGS sequence"/>
</dbReference>
<name>A0A2P8E3C0_9BACT</name>
<keyword evidence="8 17" id="KW-0418">Kinase</keyword>
<keyword evidence="6 13" id="KW-0812">Transmembrane</keyword>
<keyword evidence="4" id="KW-0597">Phosphoprotein</keyword>
<dbReference type="SUPFAM" id="SSF55785">
    <property type="entry name" value="PYP-like sensor domain (PAS domain)"/>
    <property type="match status" value="1"/>
</dbReference>
<dbReference type="GO" id="GO:0000156">
    <property type="term" value="F:phosphorelay response regulator activity"/>
    <property type="evidence" value="ECO:0007669"/>
    <property type="project" value="TreeGrafter"/>
</dbReference>
<dbReference type="PANTHER" id="PTHR42878">
    <property type="entry name" value="TWO-COMPONENT HISTIDINE KINASE"/>
    <property type="match status" value="1"/>
</dbReference>
<keyword evidence="10 13" id="KW-1133">Transmembrane helix</keyword>
<dbReference type="InterPro" id="IPR035965">
    <property type="entry name" value="PAS-like_dom_sf"/>
</dbReference>
<dbReference type="Gene3D" id="3.30.450.20">
    <property type="entry name" value="PAS domain"/>
    <property type="match status" value="1"/>
</dbReference>
<feature type="transmembrane region" description="Helical" evidence="13">
    <location>
        <begin position="143"/>
        <end position="166"/>
    </location>
</feature>
<evidence type="ECO:0000256" key="13">
    <source>
        <dbReference type="SAM" id="Phobius"/>
    </source>
</evidence>
<feature type="transmembrane region" description="Helical" evidence="13">
    <location>
        <begin position="178"/>
        <end position="196"/>
    </location>
</feature>
<feature type="domain" description="PAC" evidence="16">
    <location>
        <begin position="296"/>
        <end position="349"/>
    </location>
</feature>
<dbReference type="InterPro" id="IPR004358">
    <property type="entry name" value="Sig_transdc_His_kin-like_C"/>
</dbReference>
<feature type="domain" description="PAS" evidence="15">
    <location>
        <begin position="238"/>
        <end position="282"/>
    </location>
</feature>
<dbReference type="Pfam" id="PF16927">
    <property type="entry name" value="HisKA_7TM"/>
    <property type="match status" value="1"/>
</dbReference>
<evidence type="ECO:0000256" key="1">
    <source>
        <dbReference type="ARBA" id="ARBA00000085"/>
    </source>
</evidence>
<dbReference type="NCBIfam" id="TIGR00229">
    <property type="entry name" value="sensory_box"/>
    <property type="match status" value="1"/>
</dbReference>
<organism evidence="17 18">
    <name type="scientific">Cecembia rubra</name>
    <dbReference type="NCBI Taxonomy" id="1485585"/>
    <lineage>
        <taxon>Bacteria</taxon>
        <taxon>Pseudomonadati</taxon>
        <taxon>Bacteroidota</taxon>
        <taxon>Cytophagia</taxon>
        <taxon>Cytophagales</taxon>
        <taxon>Cyclobacteriaceae</taxon>
        <taxon>Cecembia</taxon>
    </lineage>
</organism>
<evidence type="ECO:0000313" key="18">
    <source>
        <dbReference type="Proteomes" id="UP000240708"/>
    </source>
</evidence>
<feature type="domain" description="Histidine kinase" evidence="14">
    <location>
        <begin position="367"/>
        <end position="582"/>
    </location>
</feature>
<dbReference type="SMART" id="SM00387">
    <property type="entry name" value="HATPase_c"/>
    <property type="match status" value="1"/>
</dbReference>
<dbReference type="InterPro" id="IPR003661">
    <property type="entry name" value="HisK_dim/P_dom"/>
</dbReference>
<evidence type="ECO:0000256" key="8">
    <source>
        <dbReference type="ARBA" id="ARBA00022777"/>
    </source>
</evidence>
<evidence type="ECO:0000313" key="17">
    <source>
        <dbReference type="EMBL" id="PSL03907.1"/>
    </source>
</evidence>
<feature type="transmembrane region" description="Helical" evidence="13">
    <location>
        <begin position="63"/>
        <end position="84"/>
    </location>
</feature>
<dbReference type="InterPro" id="IPR000014">
    <property type="entry name" value="PAS"/>
</dbReference>
<evidence type="ECO:0000259" key="16">
    <source>
        <dbReference type="PROSITE" id="PS50113"/>
    </source>
</evidence>
<dbReference type="PROSITE" id="PS50113">
    <property type="entry name" value="PAC"/>
    <property type="match status" value="1"/>
</dbReference>
<protein>
    <recommendedName>
        <fullName evidence="3">histidine kinase</fullName>
        <ecNumber evidence="3">2.7.13.3</ecNumber>
    </recommendedName>
</protein>
<dbReference type="GO" id="GO:0000155">
    <property type="term" value="F:phosphorelay sensor kinase activity"/>
    <property type="evidence" value="ECO:0007669"/>
    <property type="project" value="InterPro"/>
</dbReference>
<dbReference type="SUPFAM" id="SSF47384">
    <property type="entry name" value="Homodimeric domain of signal transducing histidine kinase"/>
    <property type="match status" value="1"/>
</dbReference>
<evidence type="ECO:0000256" key="7">
    <source>
        <dbReference type="ARBA" id="ARBA00022741"/>
    </source>
</evidence>
<evidence type="ECO:0000256" key="5">
    <source>
        <dbReference type="ARBA" id="ARBA00022679"/>
    </source>
</evidence>
<feature type="transmembrane region" description="Helical" evidence="13">
    <location>
        <begin position="6"/>
        <end position="25"/>
    </location>
</feature>
<dbReference type="SUPFAM" id="SSF55874">
    <property type="entry name" value="ATPase domain of HSP90 chaperone/DNA topoisomerase II/histidine kinase"/>
    <property type="match status" value="1"/>
</dbReference>
<dbReference type="Gene3D" id="1.10.287.130">
    <property type="match status" value="1"/>
</dbReference>
<dbReference type="AlphaFoldDB" id="A0A2P8E3C0"/>
<evidence type="ECO:0000256" key="10">
    <source>
        <dbReference type="ARBA" id="ARBA00022989"/>
    </source>
</evidence>
<feature type="transmembrane region" description="Helical" evidence="13">
    <location>
        <begin position="32"/>
        <end position="51"/>
    </location>
</feature>
<accession>A0A2P8E3C0</accession>
<dbReference type="InterPro" id="IPR050351">
    <property type="entry name" value="BphY/WalK/GraS-like"/>
</dbReference>
<keyword evidence="11" id="KW-0902">Two-component regulatory system</keyword>
<dbReference type="PROSITE" id="PS50109">
    <property type="entry name" value="HIS_KIN"/>
    <property type="match status" value="1"/>
</dbReference>
<evidence type="ECO:0000256" key="9">
    <source>
        <dbReference type="ARBA" id="ARBA00022840"/>
    </source>
</evidence>
<dbReference type="RefSeq" id="WP_106567582.1">
    <property type="nucleotide sequence ID" value="NZ_PYGF01000006.1"/>
</dbReference>
<keyword evidence="5" id="KW-0808">Transferase</keyword>
<evidence type="ECO:0000256" key="3">
    <source>
        <dbReference type="ARBA" id="ARBA00012438"/>
    </source>
</evidence>
<dbReference type="InterPro" id="IPR031621">
    <property type="entry name" value="HisKA_7TM"/>
</dbReference>
<dbReference type="GO" id="GO:0030295">
    <property type="term" value="F:protein kinase activator activity"/>
    <property type="evidence" value="ECO:0007669"/>
    <property type="project" value="TreeGrafter"/>
</dbReference>
<reference evidence="17 18" key="1">
    <citation type="submission" date="2018-03" db="EMBL/GenBank/DDBJ databases">
        <title>Genomic Encyclopedia of Archaeal and Bacterial Type Strains, Phase II (KMG-II): from individual species to whole genera.</title>
        <authorList>
            <person name="Goeker M."/>
        </authorList>
    </citation>
    <scope>NUCLEOTIDE SEQUENCE [LARGE SCALE GENOMIC DNA]</scope>
    <source>
        <strain evidence="17 18">DSM 28057</strain>
    </source>
</reference>
<dbReference type="GO" id="GO:0005524">
    <property type="term" value="F:ATP binding"/>
    <property type="evidence" value="ECO:0007669"/>
    <property type="project" value="UniProtKB-KW"/>
</dbReference>
<dbReference type="CDD" id="cd00082">
    <property type="entry name" value="HisKA"/>
    <property type="match status" value="1"/>
</dbReference>
<comment type="caution">
    <text evidence="17">The sequence shown here is derived from an EMBL/GenBank/DDBJ whole genome shotgun (WGS) entry which is preliminary data.</text>
</comment>
<dbReference type="PRINTS" id="PR00344">
    <property type="entry name" value="BCTRLSENSOR"/>
</dbReference>
<dbReference type="InterPro" id="IPR013767">
    <property type="entry name" value="PAS_fold"/>
</dbReference>
<keyword evidence="9" id="KW-0067">ATP-binding</keyword>
<comment type="subcellular location">
    <subcellularLocation>
        <location evidence="2">Membrane</location>
        <topology evidence="2">Multi-pass membrane protein</topology>
    </subcellularLocation>
</comment>
<dbReference type="PANTHER" id="PTHR42878:SF7">
    <property type="entry name" value="SENSOR HISTIDINE KINASE GLRK"/>
    <property type="match status" value="1"/>
</dbReference>
<evidence type="ECO:0000259" key="14">
    <source>
        <dbReference type="PROSITE" id="PS50109"/>
    </source>
</evidence>
<dbReference type="InterPro" id="IPR036097">
    <property type="entry name" value="HisK_dim/P_sf"/>
</dbReference>
<proteinExistence type="predicted"/>
<feature type="transmembrane region" description="Helical" evidence="13">
    <location>
        <begin position="96"/>
        <end position="114"/>
    </location>
</feature>
<dbReference type="Gene3D" id="3.30.565.10">
    <property type="entry name" value="Histidine kinase-like ATPase, C-terminal domain"/>
    <property type="match status" value="1"/>
</dbReference>
<feature type="transmembrane region" description="Helical" evidence="13">
    <location>
        <begin position="208"/>
        <end position="225"/>
    </location>
</feature>
<evidence type="ECO:0000256" key="6">
    <source>
        <dbReference type="ARBA" id="ARBA00022692"/>
    </source>
</evidence>
<dbReference type="GO" id="GO:0016020">
    <property type="term" value="C:membrane"/>
    <property type="evidence" value="ECO:0007669"/>
    <property type="project" value="UniProtKB-SubCell"/>
</dbReference>
<dbReference type="GO" id="GO:0007234">
    <property type="term" value="P:osmosensory signaling via phosphorelay pathway"/>
    <property type="evidence" value="ECO:0007669"/>
    <property type="project" value="TreeGrafter"/>
</dbReference>
<dbReference type="GO" id="GO:0006355">
    <property type="term" value="P:regulation of DNA-templated transcription"/>
    <property type="evidence" value="ECO:0007669"/>
    <property type="project" value="InterPro"/>
</dbReference>
<dbReference type="InterPro" id="IPR036890">
    <property type="entry name" value="HATPase_C_sf"/>
</dbReference>
<sequence>MELNVFSVILLASGFTVAGISSVLISQVRGSIRWFAITMISVSLWAVAYGFELASLEFDRMLFWIKIEYLGISIVPATFLWFCITYSRMDKLTNKLIFLLILIIPLITLLLVWTNEWHGIYYAQTSVDTSGPFPMLAITVGPWYYIHVGYFYLCLLAGNAILLIRFKDLDPVYRRQTYLLILASFFPWIFNIFYMLGLRPFGHIDLTPFSFLFLYLIVGFALLKYKLFDFKPIVRDTIIESLDKGILVVDPKNRIIDFNPFIFKLLELPKWRLIGKKISEIFPDREEIEKSLAHRKGEKFEILTIKSGELKHLQLSLSPIFGKNQNYMGTVLTFDDISDGRKTADQIKKQAEELKDLNQLKDKIFSIISHDLKGPIFGLKELIKMTRSGLVSQQEFFDLMPEISKNLDSVSILMENLLAWASTQMQGEYIVKKQFDIGIQMDQHLELFGKYAQDKGISIRLEKEGDLQVYADRNMIDLIIRNLLSNAIKFCSKGDQILLSATDHINSVFIQVIDTGTGMTHENLEKLRMGISFTTFGKNKEKGTGLGMVLVRDYIVKNGGVLNISSELNKGSAFSFSLPKQNQLII</sequence>
<dbReference type="InterPro" id="IPR000700">
    <property type="entry name" value="PAS-assoc_C"/>
</dbReference>
<dbReference type="InterPro" id="IPR005467">
    <property type="entry name" value="His_kinase_dom"/>
</dbReference>
<dbReference type="InterPro" id="IPR003594">
    <property type="entry name" value="HATPase_dom"/>
</dbReference>
<dbReference type="EMBL" id="PYGF01000006">
    <property type="protein sequence ID" value="PSL03907.1"/>
    <property type="molecule type" value="Genomic_DNA"/>
</dbReference>
<comment type="catalytic activity">
    <reaction evidence="1">
        <text>ATP + protein L-histidine = ADP + protein N-phospho-L-histidine.</text>
        <dbReference type="EC" id="2.7.13.3"/>
    </reaction>
</comment>
<dbReference type="OrthoDB" id="1269247at2"/>
<dbReference type="EC" id="2.7.13.3" evidence="3"/>
<dbReference type="CDD" id="cd00130">
    <property type="entry name" value="PAS"/>
    <property type="match status" value="1"/>
</dbReference>
<evidence type="ECO:0000256" key="12">
    <source>
        <dbReference type="ARBA" id="ARBA00023136"/>
    </source>
</evidence>
<gene>
    <name evidence="17" type="ORF">CLV48_106148</name>
</gene>
<evidence type="ECO:0000256" key="11">
    <source>
        <dbReference type="ARBA" id="ARBA00023012"/>
    </source>
</evidence>
<dbReference type="Pfam" id="PF00989">
    <property type="entry name" value="PAS"/>
    <property type="match status" value="1"/>
</dbReference>